<accession>A0A2Z2NSI4</accession>
<dbReference type="SMART" id="SM00450">
    <property type="entry name" value="RHOD"/>
    <property type="match status" value="1"/>
</dbReference>
<dbReference type="Gene3D" id="3.40.250.10">
    <property type="entry name" value="Rhodanese-like domain"/>
    <property type="match status" value="1"/>
</dbReference>
<evidence type="ECO:0000313" key="3">
    <source>
        <dbReference type="Proteomes" id="UP000250079"/>
    </source>
</evidence>
<dbReference type="Pfam" id="PF00581">
    <property type="entry name" value="Rhodanese"/>
    <property type="match status" value="1"/>
</dbReference>
<dbReference type="KEGG" id="gai:IMCC3135_22230"/>
<evidence type="ECO:0000313" key="2">
    <source>
        <dbReference type="EMBL" id="ASJ74516.1"/>
    </source>
</evidence>
<dbReference type="SUPFAM" id="SSF52821">
    <property type="entry name" value="Rhodanese/Cell cycle control phosphatase"/>
    <property type="match status" value="1"/>
</dbReference>
<organism evidence="2 3">
    <name type="scientific">Granulosicoccus antarcticus IMCC3135</name>
    <dbReference type="NCBI Taxonomy" id="1192854"/>
    <lineage>
        <taxon>Bacteria</taxon>
        <taxon>Pseudomonadati</taxon>
        <taxon>Pseudomonadota</taxon>
        <taxon>Gammaproteobacteria</taxon>
        <taxon>Chromatiales</taxon>
        <taxon>Granulosicoccaceae</taxon>
        <taxon>Granulosicoccus</taxon>
    </lineage>
</organism>
<dbReference type="PROSITE" id="PS50206">
    <property type="entry name" value="RHODANESE_3"/>
    <property type="match status" value="1"/>
</dbReference>
<dbReference type="InterPro" id="IPR036873">
    <property type="entry name" value="Rhodanese-like_dom_sf"/>
</dbReference>
<proteinExistence type="predicted"/>
<dbReference type="EC" id="2.8.1.1" evidence="2"/>
<name>A0A2Z2NSI4_9GAMM</name>
<protein>
    <submittedName>
        <fullName evidence="2">Thiosulfate sulfurtransferase GlpE</fullName>
        <ecNumber evidence="2">2.8.1.1</ecNumber>
    </submittedName>
</protein>
<feature type="domain" description="Rhodanese" evidence="1">
    <location>
        <begin position="3"/>
        <end position="91"/>
    </location>
</feature>
<dbReference type="PANTHER" id="PTHR43031">
    <property type="entry name" value="FAD-DEPENDENT OXIDOREDUCTASE"/>
    <property type="match status" value="1"/>
</dbReference>
<dbReference type="InterPro" id="IPR050229">
    <property type="entry name" value="GlpE_sulfurtransferase"/>
</dbReference>
<dbReference type="NCBIfam" id="NF001195">
    <property type="entry name" value="PRK00162.1"/>
    <property type="match status" value="1"/>
</dbReference>
<dbReference type="Proteomes" id="UP000250079">
    <property type="component" value="Chromosome"/>
</dbReference>
<keyword evidence="2" id="KW-0808">Transferase</keyword>
<evidence type="ECO:0000259" key="1">
    <source>
        <dbReference type="PROSITE" id="PS50206"/>
    </source>
</evidence>
<dbReference type="PANTHER" id="PTHR43031:SF6">
    <property type="entry name" value="THIOSULFATE SULFURTRANSFERASE GLPE"/>
    <property type="match status" value="1"/>
</dbReference>
<sequence length="93" mass="10270">MLLDQPVNIVDIRDADSFQLAHITEAVHLDNTGMQSFINDTNQDIPLIVCCYHGNMSQSAGAYLAEKGFAEVYSLDGGFAEWASRFPDDCEPD</sequence>
<dbReference type="AlphaFoldDB" id="A0A2Z2NSI4"/>
<keyword evidence="3" id="KW-1185">Reference proteome</keyword>
<dbReference type="EMBL" id="CP018632">
    <property type="protein sequence ID" value="ASJ74516.1"/>
    <property type="molecule type" value="Genomic_DNA"/>
</dbReference>
<reference evidence="2 3" key="1">
    <citation type="submission" date="2016-12" db="EMBL/GenBank/DDBJ databases">
        <authorList>
            <person name="Song W.-J."/>
            <person name="Kurnit D.M."/>
        </authorList>
    </citation>
    <scope>NUCLEOTIDE SEQUENCE [LARGE SCALE GENOMIC DNA]</scope>
    <source>
        <strain evidence="2 3">IMCC3135</strain>
    </source>
</reference>
<gene>
    <name evidence="2" type="primary">glpE_2</name>
    <name evidence="2" type="ORF">IMCC3135_22230</name>
</gene>
<dbReference type="GO" id="GO:0004792">
    <property type="term" value="F:thiosulfate-cyanide sulfurtransferase activity"/>
    <property type="evidence" value="ECO:0007669"/>
    <property type="project" value="UniProtKB-EC"/>
</dbReference>
<dbReference type="InterPro" id="IPR001763">
    <property type="entry name" value="Rhodanese-like_dom"/>
</dbReference>